<dbReference type="Proteomes" id="UP000762676">
    <property type="component" value="Unassembled WGS sequence"/>
</dbReference>
<dbReference type="AlphaFoldDB" id="A0AAV4H6B3"/>
<sequence>MVNFVLRDRPVLQLPHPQCHSVLTKMTKGHWIDLRHRADRKEMDRIEYFLHNAREQHFLPYDLQRPDRNCGNITFEGLSGMMNDLLWFRALCDPDGDFPCCYNNKCESLPVDECRCNDCYDIRQRIHAEFASWVPSDPTCQIHHFTGEQDTCLLLKNMTIYIIGDSFLRHVYISLLALLRSSTYHGPLFHYSPEAMVQTCDRNFVYLRMCIRWIDRDTRECNKSVG</sequence>
<evidence type="ECO:0000313" key="1">
    <source>
        <dbReference type="EMBL" id="GFR93448.1"/>
    </source>
</evidence>
<gene>
    <name evidence="1" type="ORF">ElyMa_004378500</name>
</gene>
<accession>A0AAV4H6B3</accession>
<comment type="caution">
    <text evidence="1">The sequence shown here is derived from an EMBL/GenBank/DDBJ whole genome shotgun (WGS) entry which is preliminary data.</text>
</comment>
<organism evidence="1 2">
    <name type="scientific">Elysia marginata</name>
    <dbReference type="NCBI Taxonomy" id="1093978"/>
    <lineage>
        <taxon>Eukaryota</taxon>
        <taxon>Metazoa</taxon>
        <taxon>Spiralia</taxon>
        <taxon>Lophotrochozoa</taxon>
        <taxon>Mollusca</taxon>
        <taxon>Gastropoda</taxon>
        <taxon>Heterobranchia</taxon>
        <taxon>Euthyneura</taxon>
        <taxon>Panpulmonata</taxon>
        <taxon>Sacoglossa</taxon>
        <taxon>Placobranchoidea</taxon>
        <taxon>Plakobranchidae</taxon>
        <taxon>Elysia</taxon>
    </lineage>
</organism>
<dbReference type="EMBL" id="BMAT01008839">
    <property type="protein sequence ID" value="GFR93448.1"/>
    <property type="molecule type" value="Genomic_DNA"/>
</dbReference>
<evidence type="ECO:0000313" key="2">
    <source>
        <dbReference type="Proteomes" id="UP000762676"/>
    </source>
</evidence>
<reference evidence="1 2" key="1">
    <citation type="journal article" date="2021" name="Elife">
        <title>Chloroplast acquisition without the gene transfer in kleptoplastic sea slugs, Plakobranchus ocellatus.</title>
        <authorList>
            <person name="Maeda T."/>
            <person name="Takahashi S."/>
            <person name="Yoshida T."/>
            <person name="Shimamura S."/>
            <person name="Takaki Y."/>
            <person name="Nagai Y."/>
            <person name="Toyoda A."/>
            <person name="Suzuki Y."/>
            <person name="Arimoto A."/>
            <person name="Ishii H."/>
            <person name="Satoh N."/>
            <person name="Nishiyama T."/>
            <person name="Hasebe M."/>
            <person name="Maruyama T."/>
            <person name="Minagawa J."/>
            <person name="Obokata J."/>
            <person name="Shigenobu S."/>
        </authorList>
    </citation>
    <scope>NUCLEOTIDE SEQUENCE [LARGE SCALE GENOMIC DNA]</scope>
</reference>
<proteinExistence type="predicted"/>
<keyword evidence="2" id="KW-1185">Reference proteome</keyword>
<protein>
    <submittedName>
        <fullName evidence="1">Uncharacterized protein</fullName>
    </submittedName>
</protein>
<name>A0AAV4H6B3_9GAST</name>